<sequence>MITTNQRRHIEWTPILGPSFPGAICRVWLMQAGTISIPEDFVLLPAPNTNNRTIQESPEQSKLRSFNAPDFVFLIEHVPTGDFFLFDLGMRKDLHNLPPYICDVDLPIYDCSPRLPQVILAKNSPAGFGFSKVKAIILSHLHFDHIGDCGREAFPEAELWIGPSACMEARPGHPHDPMATVLASDFPKDGTRKIVEFTIPQPRLQERGDGRATKIEEWHSTGQYEAVDSQVPRNGWKPLGSFGLAFDLFGDGSAYLIDTPGHAAGHQSLLVRVTTSEKSREASKVSEQDGVDTDQGDFVLLAGDSFHHPILLQDPSRTARPPYGTYTIHADDDLAIDTMIRTREFAKRENIWVIASHDISIVETLAAGTNGVEGLVLLNDWRRKGWKGGQGQWHP</sequence>
<dbReference type="InterPro" id="IPR001279">
    <property type="entry name" value="Metallo-B-lactamas"/>
</dbReference>
<dbReference type="Proteomes" id="UP001203852">
    <property type="component" value="Unassembled WGS sequence"/>
</dbReference>
<keyword evidence="2" id="KW-0479">Metal-binding</keyword>
<dbReference type="PANTHER" id="PTHR42978">
    <property type="entry name" value="QUORUM-QUENCHING LACTONASE YTNP-RELATED-RELATED"/>
    <property type="match status" value="1"/>
</dbReference>
<dbReference type="SUPFAM" id="SSF56281">
    <property type="entry name" value="Metallo-hydrolase/oxidoreductase"/>
    <property type="match status" value="1"/>
</dbReference>
<protein>
    <recommendedName>
        <fullName evidence="5">Metallo-beta-lactamase domain-containing protein</fullName>
    </recommendedName>
</protein>
<reference evidence="6" key="1">
    <citation type="journal article" date="2022" name="bioRxiv">
        <title>Deciphering the potential niche of two novel black yeast fungi from a biological soil crust based on their genomes, phenotypes, and melanin regulation.</title>
        <authorList>
            <consortium name="DOE Joint Genome Institute"/>
            <person name="Carr E.C."/>
            <person name="Barton Q."/>
            <person name="Grambo S."/>
            <person name="Sullivan M."/>
            <person name="Renfro C.M."/>
            <person name="Kuo A."/>
            <person name="Pangilinan J."/>
            <person name="Lipzen A."/>
            <person name="Keymanesh K."/>
            <person name="Savage E."/>
            <person name="Barry K."/>
            <person name="Grigoriev I.V."/>
            <person name="Riekhof W.R."/>
            <person name="Harris S.S."/>
        </authorList>
    </citation>
    <scope>NUCLEOTIDE SEQUENCE</scope>
    <source>
        <strain evidence="6">JF 03-4F</strain>
    </source>
</reference>
<keyword evidence="4" id="KW-0862">Zinc</keyword>
<evidence type="ECO:0000313" key="7">
    <source>
        <dbReference type="Proteomes" id="UP001203852"/>
    </source>
</evidence>
<dbReference type="InterPro" id="IPR051013">
    <property type="entry name" value="MBL_superfamily_lactonases"/>
</dbReference>
<keyword evidence="3" id="KW-0378">Hydrolase</keyword>
<organism evidence="6 7">
    <name type="scientific">Exophiala viscosa</name>
    <dbReference type="NCBI Taxonomy" id="2486360"/>
    <lineage>
        <taxon>Eukaryota</taxon>
        <taxon>Fungi</taxon>
        <taxon>Dikarya</taxon>
        <taxon>Ascomycota</taxon>
        <taxon>Pezizomycotina</taxon>
        <taxon>Eurotiomycetes</taxon>
        <taxon>Chaetothyriomycetidae</taxon>
        <taxon>Chaetothyriales</taxon>
        <taxon>Herpotrichiellaceae</taxon>
        <taxon>Exophiala</taxon>
    </lineage>
</organism>
<comment type="caution">
    <text evidence="6">The sequence shown here is derived from an EMBL/GenBank/DDBJ whole genome shotgun (WGS) entry which is preliminary data.</text>
</comment>
<keyword evidence="7" id="KW-1185">Reference proteome</keyword>
<evidence type="ECO:0000313" key="6">
    <source>
        <dbReference type="EMBL" id="KAI1608127.1"/>
    </source>
</evidence>
<dbReference type="AlphaFoldDB" id="A0AAN6DMA4"/>
<comment type="similarity">
    <text evidence="1">Belongs to the metallo-beta-lactamase superfamily.</text>
</comment>
<evidence type="ECO:0000256" key="4">
    <source>
        <dbReference type="ARBA" id="ARBA00022833"/>
    </source>
</evidence>
<name>A0AAN6DMA4_9EURO</name>
<dbReference type="EMBL" id="MU404364">
    <property type="protein sequence ID" value="KAI1608127.1"/>
    <property type="molecule type" value="Genomic_DNA"/>
</dbReference>
<evidence type="ECO:0000256" key="1">
    <source>
        <dbReference type="ARBA" id="ARBA00007749"/>
    </source>
</evidence>
<dbReference type="Pfam" id="PF00753">
    <property type="entry name" value="Lactamase_B"/>
    <property type="match status" value="1"/>
</dbReference>
<evidence type="ECO:0000256" key="3">
    <source>
        <dbReference type="ARBA" id="ARBA00022801"/>
    </source>
</evidence>
<dbReference type="PANTHER" id="PTHR42978:SF5">
    <property type="entry name" value="METALLO-BETA-LACTAMASE DOMAIN-CONTAINING PROTEIN"/>
    <property type="match status" value="1"/>
</dbReference>
<dbReference type="InterPro" id="IPR036866">
    <property type="entry name" value="RibonucZ/Hydroxyglut_hydro"/>
</dbReference>
<dbReference type="CDD" id="cd07730">
    <property type="entry name" value="metallo-hydrolase-like_MBL-fold"/>
    <property type="match status" value="1"/>
</dbReference>
<accession>A0AAN6DMA4</accession>
<proteinExistence type="inferred from homology"/>
<feature type="domain" description="Metallo-beta-lactamase" evidence="5">
    <location>
        <begin position="126"/>
        <end position="148"/>
    </location>
</feature>
<dbReference type="GO" id="GO:0016787">
    <property type="term" value="F:hydrolase activity"/>
    <property type="evidence" value="ECO:0007669"/>
    <property type="project" value="UniProtKB-KW"/>
</dbReference>
<evidence type="ECO:0000256" key="2">
    <source>
        <dbReference type="ARBA" id="ARBA00022723"/>
    </source>
</evidence>
<evidence type="ECO:0000259" key="5">
    <source>
        <dbReference type="Pfam" id="PF00753"/>
    </source>
</evidence>
<dbReference type="GO" id="GO:0046872">
    <property type="term" value="F:metal ion binding"/>
    <property type="evidence" value="ECO:0007669"/>
    <property type="project" value="UniProtKB-KW"/>
</dbReference>
<gene>
    <name evidence="6" type="ORF">EDD36DRAFT_106044</name>
</gene>
<dbReference type="Gene3D" id="3.60.15.10">
    <property type="entry name" value="Ribonuclease Z/Hydroxyacylglutathione hydrolase-like"/>
    <property type="match status" value="2"/>
</dbReference>